<dbReference type="GO" id="GO:0005634">
    <property type="term" value="C:nucleus"/>
    <property type="evidence" value="ECO:0000318"/>
    <property type="project" value="GO_Central"/>
</dbReference>
<feature type="transmembrane region" description="Helical" evidence="8">
    <location>
        <begin position="547"/>
        <end position="573"/>
    </location>
</feature>
<keyword evidence="4" id="KW-0804">Transcription</keyword>
<dbReference type="GO" id="GO:0006357">
    <property type="term" value="P:regulation of transcription by RNA polymerase II"/>
    <property type="evidence" value="ECO:0000318"/>
    <property type="project" value="GO_Central"/>
</dbReference>
<evidence type="ECO:0000313" key="12">
    <source>
        <dbReference type="WormBase" id="CBG04336"/>
    </source>
</evidence>
<dbReference type="AlphaFoldDB" id="A8WXA7"/>
<comment type="caution">
    <text evidence="6">Lacks conserved residue(s) required for the propagation of feature annotation.</text>
</comment>
<feature type="transmembrane region" description="Helical" evidence="8">
    <location>
        <begin position="585"/>
        <end position="604"/>
    </location>
</feature>
<dbReference type="PROSITE" id="PS50252">
    <property type="entry name" value="TBOX_3"/>
    <property type="match status" value="1"/>
</dbReference>
<dbReference type="FunFam" id="2.60.40.820:FF:000013">
    <property type="entry name" value="T-box transcription factor tbx-9"/>
    <property type="match status" value="1"/>
</dbReference>
<dbReference type="InterPro" id="IPR036960">
    <property type="entry name" value="T-box_sf"/>
</dbReference>
<evidence type="ECO:0000256" key="3">
    <source>
        <dbReference type="ARBA" id="ARBA00023125"/>
    </source>
</evidence>
<evidence type="ECO:0000313" key="11">
    <source>
        <dbReference type="Proteomes" id="UP000008549"/>
    </source>
</evidence>
<keyword evidence="5 6" id="KW-0539">Nucleus</keyword>
<dbReference type="RefSeq" id="XP_002630397.2">
    <property type="nucleotide sequence ID" value="XM_002630351.2"/>
</dbReference>
<comment type="subcellular location">
    <subcellularLocation>
        <location evidence="1 6">Nucleus</location>
    </subcellularLocation>
</comment>
<dbReference type="InterPro" id="IPR046360">
    <property type="entry name" value="T-box_DNA-bd"/>
</dbReference>
<dbReference type="CTD" id="8571912"/>
<dbReference type="InterPro" id="IPR019429">
    <property type="entry name" value="7TM_GPCR_serpentine_rcpt_Sri"/>
</dbReference>
<dbReference type="PANTHER" id="PTHR11267">
    <property type="entry name" value="T-BOX PROTEIN-RELATED"/>
    <property type="match status" value="1"/>
</dbReference>
<keyword evidence="8" id="KW-0812">Transmembrane</keyword>
<dbReference type="SUPFAM" id="SSF49417">
    <property type="entry name" value="p53-like transcription factors"/>
    <property type="match status" value="1"/>
</dbReference>
<dbReference type="Gene3D" id="2.60.40.820">
    <property type="entry name" value="Transcription factor, T-box"/>
    <property type="match status" value="1"/>
</dbReference>
<proteinExistence type="predicted"/>
<feature type="transmembrane region" description="Helical" evidence="8">
    <location>
        <begin position="498"/>
        <end position="526"/>
    </location>
</feature>
<keyword evidence="8" id="KW-1133">Transmembrane helix</keyword>
<protein>
    <submittedName>
        <fullName evidence="10">Protein CBG04336</fullName>
    </submittedName>
</protein>
<sequence>MAIIASADVAKFSAKVQKGEKCKLCGWRNHSTGVCFKYRDPAERFRRAKQRTPKSTSDASLPLLDAPRASRLDCRRAPPTITLSFVSSTTLWTPITSTERRMISSSGIEVTLNNAGLWKKFNSPMEMILTKKIGRKMFPNLEYSVDGLNPTAMYEIYLHMERMDEHKYRFTDNKWDDYARGDPITSIQKIKHKSGGQTGMFWMDGPISFEQIRLTNNPETEKKDHICLQSMHKWRPVVTIRKLENGDENSDFDEEFRIENVWFMAVTMYQNQAVKNLKVENNKFASGFRETGNHKPVNSTRGIKRTASETFPTPPSSTSPPSKKNSNGHSPIAQNFPNPAHFDFSMMGTAHQYWMNPYQNMWNYGYNMGQPMVQPVVNQWNMQNMGQSKNMSHEQQGNPNSRIGIIILLMVSMMKCLTLCFVRKHQGIAQIMHRHVINPFLITLITLSTVSGTMLSLVTFMLSGIERDQQMDFVKMNYPNYYTEFSQLFNFAIYEFNFIFKLIAVGCFFAVTLFSLFFSFLIIDIFTLLSGVKKKISAKNFQRHQAAVISLIAQLATSSMCLLPPVGLVIAIISHYEHSQAVVRLLLAIFALHSTVNAIILIISTPTYRGYIKR</sequence>
<evidence type="ECO:0000259" key="9">
    <source>
        <dbReference type="PROSITE" id="PS50252"/>
    </source>
</evidence>
<dbReference type="eggNOG" id="KOG3585">
    <property type="taxonomic scope" value="Eukaryota"/>
</dbReference>
<dbReference type="InterPro" id="IPR001699">
    <property type="entry name" value="TF_T-box"/>
</dbReference>
<dbReference type="GeneID" id="8571912"/>
<dbReference type="WormBase" id="CBG04336">
    <property type="protein sequence ID" value="CBP49545"/>
    <property type="gene ID" value="WBGene00027037"/>
</dbReference>
<dbReference type="GO" id="GO:0001708">
    <property type="term" value="P:cell fate specification"/>
    <property type="evidence" value="ECO:0000318"/>
    <property type="project" value="GO_Central"/>
</dbReference>
<feature type="domain" description="T-box" evidence="9">
    <location>
        <begin position="112"/>
        <end position="290"/>
    </location>
</feature>
<dbReference type="GO" id="GO:0045893">
    <property type="term" value="P:positive regulation of DNA-templated transcription"/>
    <property type="evidence" value="ECO:0007669"/>
    <property type="project" value="InterPro"/>
</dbReference>
<accession>A8WXA7</accession>
<name>A8WXA7_CAEBR</name>
<dbReference type="SMART" id="SM00425">
    <property type="entry name" value="TBOX"/>
    <property type="match status" value="1"/>
</dbReference>
<organism evidence="10 11">
    <name type="scientific">Caenorhabditis briggsae</name>
    <dbReference type="NCBI Taxonomy" id="6238"/>
    <lineage>
        <taxon>Eukaryota</taxon>
        <taxon>Metazoa</taxon>
        <taxon>Ecdysozoa</taxon>
        <taxon>Nematoda</taxon>
        <taxon>Chromadorea</taxon>
        <taxon>Rhabditida</taxon>
        <taxon>Rhabditina</taxon>
        <taxon>Rhabditomorpha</taxon>
        <taxon>Rhabditoidea</taxon>
        <taxon>Rhabditidae</taxon>
        <taxon>Peloderinae</taxon>
        <taxon>Caenorhabditis</taxon>
    </lineage>
</organism>
<evidence type="ECO:0000313" key="10">
    <source>
        <dbReference type="EMBL" id="CAP25068.2"/>
    </source>
</evidence>
<dbReference type="Pfam" id="PF10327">
    <property type="entry name" value="7TM_GPCR_Sri"/>
    <property type="match status" value="1"/>
</dbReference>
<evidence type="ECO:0000256" key="4">
    <source>
        <dbReference type="ARBA" id="ARBA00023163"/>
    </source>
</evidence>
<dbReference type="InParanoid" id="A8WXA7"/>
<dbReference type="CDD" id="cd00182">
    <property type="entry name" value="T-box"/>
    <property type="match status" value="1"/>
</dbReference>
<keyword evidence="8" id="KW-0472">Membrane</keyword>
<dbReference type="Proteomes" id="UP000008549">
    <property type="component" value="Unassembled WGS sequence"/>
</dbReference>
<keyword evidence="11" id="KW-1185">Reference proteome</keyword>
<dbReference type="HOGENOM" id="CLU_444988_0_0_1"/>
<dbReference type="PRINTS" id="PR00937">
    <property type="entry name" value="TBOX"/>
</dbReference>
<evidence type="ECO:0000256" key="1">
    <source>
        <dbReference type="ARBA" id="ARBA00004123"/>
    </source>
</evidence>
<feature type="region of interest" description="Disordered" evidence="7">
    <location>
        <begin position="287"/>
        <end position="335"/>
    </location>
</feature>
<dbReference type="EMBL" id="HE600997">
    <property type="protein sequence ID" value="CAP25068.2"/>
    <property type="molecule type" value="Genomic_DNA"/>
</dbReference>
<keyword evidence="2" id="KW-0805">Transcription regulation</keyword>
<evidence type="ECO:0000256" key="8">
    <source>
        <dbReference type="SAM" id="Phobius"/>
    </source>
</evidence>
<gene>
    <name evidence="10 12" type="ORF">CBG04336</name>
    <name evidence="10" type="ORF">CBG_04336</name>
</gene>
<evidence type="ECO:0000256" key="5">
    <source>
        <dbReference type="ARBA" id="ARBA00023242"/>
    </source>
</evidence>
<dbReference type="GO" id="GO:0000785">
    <property type="term" value="C:chromatin"/>
    <property type="evidence" value="ECO:0000318"/>
    <property type="project" value="GO_Central"/>
</dbReference>
<dbReference type="GO" id="GO:0000981">
    <property type="term" value="F:DNA-binding transcription factor activity, RNA polymerase II-specific"/>
    <property type="evidence" value="ECO:0000318"/>
    <property type="project" value="GO_Central"/>
</dbReference>
<feature type="transmembrane region" description="Helical" evidence="8">
    <location>
        <begin position="442"/>
        <end position="465"/>
    </location>
</feature>
<dbReference type="GO" id="GO:0000978">
    <property type="term" value="F:RNA polymerase II cis-regulatory region sequence-specific DNA binding"/>
    <property type="evidence" value="ECO:0000318"/>
    <property type="project" value="GO_Central"/>
</dbReference>
<reference evidence="10 11" key="2">
    <citation type="journal article" date="2011" name="PLoS Genet.">
        <title>Caenorhabditis briggsae recombinant inbred line genotypes reveal inter-strain incompatibility and the evolution of recombination.</title>
        <authorList>
            <person name="Ross J.A."/>
            <person name="Koboldt D.C."/>
            <person name="Staisch J.E."/>
            <person name="Chamberlin H.M."/>
            <person name="Gupta B.P."/>
            <person name="Miller R.D."/>
            <person name="Baird S.E."/>
            <person name="Haag E.S."/>
        </authorList>
    </citation>
    <scope>NUCLEOTIDE SEQUENCE [LARGE SCALE GENOMIC DNA]</scope>
    <source>
        <strain evidence="10 11">AF16</strain>
    </source>
</reference>
<keyword evidence="3 6" id="KW-0238">DNA-binding</keyword>
<dbReference type="KEGG" id="cbr:CBG_04336"/>
<evidence type="ECO:0000256" key="2">
    <source>
        <dbReference type="ARBA" id="ARBA00023015"/>
    </source>
</evidence>
<feature type="transmembrane region" description="Helical" evidence="8">
    <location>
        <begin position="403"/>
        <end position="422"/>
    </location>
</feature>
<reference evidence="10 11" key="1">
    <citation type="journal article" date="2003" name="PLoS Biol.">
        <title>The genome sequence of Caenorhabditis briggsae: a platform for comparative genomics.</title>
        <authorList>
            <person name="Stein L.D."/>
            <person name="Bao Z."/>
            <person name="Blasiar D."/>
            <person name="Blumenthal T."/>
            <person name="Brent M.R."/>
            <person name="Chen N."/>
            <person name="Chinwalla A."/>
            <person name="Clarke L."/>
            <person name="Clee C."/>
            <person name="Coghlan A."/>
            <person name="Coulson A."/>
            <person name="D'Eustachio P."/>
            <person name="Fitch D.H."/>
            <person name="Fulton L.A."/>
            <person name="Fulton R.E."/>
            <person name="Griffiths-Jones S."/>
            <person name="Harris T.W."/>
            <person name="Hillier L.W."/>
            <person name="Kamath R."/>
            <person name="Kuwabara P.E."/>
            <person name="Mardis E.R."/>
            <person name="Marra M.A."/>
            <person name="Miner T.L."/>
            <person name="Minx P."/>
            <person name="Mullikin J.C."/>
            <person name="Plumb R.W."/>
            <person name="Rogers J."/>
            <person name="Schein J.E."/>
            <person name="Sohrmann M."/>
            <person name="Spieth J."/>
            <person name="Stajich J.E."/>
            <person name="Wei C."/>
            <person name="Willey D."/>
            <person name="Wilson R.K."/>
            <person name="Durbin R."/>
            <person name="Waterston R.H."/>
        </authorList>
    </citation>
    <scope>NUCLEOTIDE SEQUENCE [LARGE SCALE GENOMIC DNA]</scope>
    <source>
        <strain evidence="10 11">AF16</strain>
    </source>
</reference>
<dbReference type="Pfam" id="PF00907">
    <property type="entry name" value="T-box"/>
    <property type="match status" value="1"/>
</dbReference>
<evidence type="ECO:0000256" key="6">
    <source>
        <dbReference type="PROSITE-ProRule" id="PRU00201"/>
    </source>
</evidence>
<dbReference type="PANTHER" id="PTHR11267:SF189">
    <property type="entry name" value="T-BOX PROTEIN 31-RELATED"/>
    <property type="match status" value="1"/>
</dbReference>
<evidence type="ECO:0000256" key="7">
    <source>
        <dbReference type="SAM" id="MobiDB-lite"/>
    </source>
</evidence>
<dbReference type="InterPro" id="IPR008967">
    <property type="entry name" value="p53-like_TF_DNA-bd_sf"/>
</dbReference>